<dbReference type="GO" id="GO:0061630">
    <property type="term" value="F:ubiquitin protein ligase activity"/>
    <property type="evidence" value="ECO:0007669"/>
    <property type="project" value="TreeGrafter"/>
</dbReference>
<feature type="region of interest" description="Disordered" evidence="1">
    <location>
        <begin position="1333"/>
        <end position="1365"/>
    </location>
</feature>
<organism evidence="3">
    <name type="scientific">Timema bartmani</name>
    <dbReference type="NCBI Taxonomy" id="61472"/>
    <lineage>
        <taxon>Eukaryota</taxon>
        <taxon>Metazoa</taxon>
        <taxon>Ecdysozoa</taxon>
        <taxon>Arthropoda</taxon>
        <taxon>Hexapoda</taxon>
        <taxon>Insecta</taxon>
        <taxon>Pterygota</taxon>
        <taxon>Neoptera</taxon>
        <taxon>Polyneoptera</taxon>
        <taxon>Phasmatodea</taxon>
        <taxon>Timematodea</taxon>
        <taxon>Timematoidea</taxon>
        <taxon>Timematidae</taxon>
        <taxon>Timema</taxon>
    </lineage>
</organism>
<dbReference type="InterPro" id="IPR037962">
    <property type="entry name" value="Neuralized"/>
</dbReference>
<dbReference type="InterPro" id="IPR013320">
    <property type="entry name" value="ConA-like_dom_sf"/>
</dbReference>
<dbReference type="Gene3D" id="2.60.120.920">
    <property type="match status" value="6"/>
</dbReference>
<dbReference type="FunFam" id="2.60.120.920:FF:000001">
    <property type="entry name" value="neuralized-like protein 4 isoform X1"/>
    <property type="match status" value="4"/>
</dbReference>
<gene>
    <name evidence="3" type="ORF">TBIB3V08_LOCUS81</name>
</gene>
<proteinExistence type="predicted"/>
<dbReference type="EMBL" id="OD564274">
    <property type="protein sequence ID" value="CAD7437470.1"/>
    <property type="molecule type" value="Genomic_DNA"/>
</dbReference>
<dbReference type="Pfam" id="PF07177">
    <property type="entry name" value="Neuralized"/>
    <property type="match status" value="7"/>
</dbReference>
<feature type="domain" description="NHR" evidence="2">
    <location>
        <begin position="680"/>
        <end position="846"/>
    </location>
</feature>
<evidence type="ECO:0000259" key="2">
    <source>
        <dbReference type="PROSITE" id="PS51065"/>
    </source>
</evidence>
<dbReference type="FunFam" id="2.60.120.920:FF:000014">
    <property type="entry name" value="neuralized-like protein 4 isoform X2"/>
    <property type="match status" value="1"/>
</dbReference>
<evidence type="ECO:0000313" key="3">
    <source>
        <dbReference type="EMBL" id="CAD7437470.1"/>
    </source>
</evidence>
<dbReference type="PROSITE" id="PS51065">
    <property type="entry name" value="NHR"/>
    <property type="match status" value="6"/>
</dbReference>
<feature type="domain" description="NHR" evidence="2">
    <location>
        <begin position="2"/>
        <end position="198"/>
    </location>
</feature>
<sequence length="1555" mass="171541">MAAMFHRRCGERVTLTNGNKTAIRHISEFNCGLILSSESLVDNKLFEVRIDKKDFMLEFLYLEYSSRAIHINSWSGSIEIGVTACDPETMDFPSSATELRNGSWIMSGNSILKDGRSMLEVYGMDLDKLNEGDRIGVMKTSEYQKFSCLEWMLYLLQNELVFYMNGVCQGVAAEDLPSKVYAVVDMYGKCAQVSIVESEGVIDSGRSETELDINNDHMITSTNNLVTNLNVNMNVNTNLQHGIHNNEVVDRLRFHERCGSLVKLSCNSRTGERRRPLDEFNNGVVMTHRPLRDNELFEIRIDRLVDKWSGSIEVGVTTHNPTALEFPATMTNMRSGTTMMSGCGILTNGKGTRREYGEFNLDELRVSCTYLLRENHMYELFGRSFYKMFLLTQEGDRIGMMRKSNGSLHYFINGMDQGVAATKIPFLVWGVVDLYGMTVKVTIVDRDEREEQNLITRRNTALRDQQLLHGLNDMPEEDSVDRLMFHSHCGTHAAVINNSRTAHRPKTKKYIFPISHSAMDDFNNGVVLTNRPLKANELFEIRLDKMVTKWAGSIEIGVTTHHPTDLEYPSTMTNVRSGTWMMTGNGVMHNGSTVIDEYGQNLDRLQVGDRVGVMCKEGGTLHFYVNSIDQGPAATNIPDNVYGVIDLYGQAAQATIIDSLDCYSPDTVNSSLSNTTLYSDLRFHHVHGKNARVSNNGLTASRPRAFGEFNDAIVISSRALREGEMFEIVIEKMVDRWSGSIEAGVTAIRPEELDFPSTMTDITHDTWMLSGSSVMQDGVTLRHGYSCDLDTLAAATRVGMMRHDNGTLHYYIDGVDQGTACENVPQHVYAVVDLYGQCAQVSIVQADRREAVTYTGGVISENSSQPLSLPPLVNTGSQPNSETMHRFSSCCGKNVILRSGSSVATRVRNYSHSLVFSNAALESDEVFEVCIQEMSLQWSGTLHIGVTTLQVSDTYPAGNLPPSIVGLSADSWYITGNEVRRNNVTLKVNYCPSLEWLVVGSKVGVKKCADGSLHFLFNGEDMGVAATGLPKRVFAVVDLYGTTVSVNVTSVRANHVQTETDGAMAGVMVESLRSSKLHDSLEMLLDTTPTAHTNKIMDPSSEDIPGLPFSKSQEVRLDEATENNQGGVVGQEPLVFHEYHGRNIRLGEGRLSAKRIASYNQGVVISSHPLPRDKLFQVRIEGLNSRWMSSLLCGIASLSPDKTHFPLTALGFKRNSWIICSDSVYQNGVKVKSCYGPNLDNLQGSHMVGVLVDYDSQLHLYVNGVDQGVAAKDIPSVCYAVVDLYGQCEKVSVVQCREEAQTTVADISALSQEQMGVETESLSEKADLECDEKEKLASPSPSCGPTPPPSLSLYNKSLQPSSSNLPPVADGNCSISNSNVNLFVPNSNIDVISNTIVPQIQTSLPTPATTPGILSHAPACPSPLATTPTGVSKNCDYLNTCTRFKNLLGIPGTVCIAAEENNSATFVVFLLEGFFLRDHSVCYCEACHKLRGAQAYNHKGDPPVEYAVPCGWCRFTLRRQPGADVASDKWHVAFYGTRLSDIRTILDHGQLLLPG</sequence>
<dbReference type="InterPro" id="IPR043136">
    <property type="entry name" value="B30.2/SPRY_sf"/>
</dbReference>
<evidence type="ECO:0000256" key="1">
    <source>
        <dbReference type="SAM" id="MobiDB-lite"/>
    </source>
</evidence>
<dbReference type="InterPro" id="IPR006573">
    <property type="entry name" value="NHR_dom"/>
</dbReference>
<dbReference type="SUPFAM" id="SSF49899">
    <property type="entry name" value="Concanavalin A-like lectins/glucanases"/>
    <property type="match status" value="1"/>
</dbReference>
<feature type="compositionally biased region" description="Polar residues" evidence="1">
    <location>
        <begin position="1353"/>
        <end position="1365"/>
    </location>
</feature>
<dbReference type="PANTHER" id="PTHR12429">
    <property type="entry name" value="NEURALIZED"/>
    <property type="match status" value="1"/>
</dbReference>
<protein>
    <recommendedName>
        <fullName evidence="2">NHR domain-containing protein</fullName>
    </recommendedName>
</protein>
<feature type="domain" description="NHR" evidence="2">
    <location>
        <begin position="1133"/>
        <end position="1296"/>
    </location>
</feature>
<accession>A0A7R9ENP7</accession>
<dbReference type="CDD" id="cd12887">
    <property type="entry name" value="SPRY_NHR_like"/>
    <property type="match status" value="6"/>
</dbReference>
<name>A0A7R9ENP7_9NEOP</name>
<feature type="domain" description="NHR" evidence="2">
    <location>
        <begin position="251"/>
        <end position="446"/>
    </location>
</feature>
<feature type="domain" description="NHR" evidence="2">
    <location>
        <begin position="884"/>
        <end position="1051"/>
    </location>
</feature>
<feature type="domain" description="NHR" evidence="2">
    <location>
        <begin position="482"/>
        <end position="659"/>
    </location>
</feature>
<dbReference type="PANTHER" id="PTHR12429:SF14">
    <property type="entry name" value="NEURALIZED-LIKE PROTEIN 4"/>
    <property type="match status" value="1"/>
</dbReference>
<dbReference type="SMART" id="SM00588">
    <property type="entry name" value="NEUZ"/>
    <property type="match status" value="6"/>
</dbReference>
<reference evidence="3" key="1">
    <citation type="submission" date="2020-11" db="EMBL/GenBank/DDBJ databases">
        <authorList>
            <person name="Tran Van P."/>
        </authorList>
    </citation>
    <scope>NUCLEOTIDE SEQUENCE</scope>
</reference>